<proteinExistence type="predicted"/>
<evidence type="ECO:0008006" key="3">
    <source>
        <dbReference type="Google" id="ProtNLM"/>
    </source>
</evidence>
<dbReference type="EnsemblPlants" id="KQL08601">
    <property type="protein sequence ID" value="KQL08601"/>
    <property type="gene ID" value="SETIT_004163mg"/>
</dbReference>
<name>K3XQH7_SETIT</name>
<evidence type="ECO:0000313" key="1">
    <source>
        <dbReference type="EnsemblPlants" id="KQL08601"/>
    </source>
</evidence>
<protein>
    <recommendedName>
        <fullName evidence="3">NB-ARC domain-containing protein</fullName>
    </recommendedName>
</protein>
<organism evidence="1 2">
    <name type="scientific">Setaria italica</name>
    <name type="common">Foxtail millet</name>
    <name type="synonym">Panicum italicum</name>
    <dbReference type="NCBI Taxonomy" id="4555"/>
    <lineage>
        <taxon>Eukaryota</taxon>
        <taxon>Viridiplantae</taxon>
        <taxon>Streptophyta</taxon>
        <taxon>Embryophyta</taxon>
        <taxon>Tracheophyta</taxon>
        <taxon>Spermatophyta</taxon>
        <taxon>Magnoliopsida</taxon>
        <taxon>Liliopsida</taxon>
        <taxon>Poales</taxon>
        <taxon>Poaceae</taxon>
        <taxon>PACMAD clade</taxon>
        <taxon>Panicoideae</taxon>
        <taxon>Panicodae</taxon>
        <taxon>Paniceae</taxon>
        <taxon>Cenchrinae</taxon>
        <taxon>Setaria</taxon>
    </lineage>
</organism>
<keyword evidence="2" id="KW-1185">Reference proteome</keyword>
<dbReference type="HOGENOM" id="CLU_2516909_0_0_1"/>
<dbReference type="Proteomes" id="UP000004995">
    <property type="component" value="Unassembled WGS sequence"/>
</dbReference>
<sequence length="85" mass="9820">MRNIRAMLDKIVEDQTKFRFLTLPTPTSQDSKKKWRETFIGDRDEIEVIGREREKKDILTKVLQKNGEKESFIIPVVGLGGMGRG</sequence>
<accession>K3XQH7</accession>
<dbReference type="InParanoid" id="K3XQH7"/>
<dbReference type="EMBL" id="AGNK02003460">
    <property type="status" value="NOT_ANNOTATED_CDS"/>
    <property type="molecule type" value="Genomic_DNA"/>
</dbReference>
<dbReference type="eggNOG" id="KOG4658">
    <property type="taxonomic scope" value="Eukaryota"/>
</dbReference>
<reference evidence="2" key="1">
    <citation type="journal article" date="2012" name="Nat. Biotechnol.">
        <title>Reference genome sequence of the model plant Setaria.</title>
        <authorList>
            <person name="Bennetzen J.L."/>
            <person name="Schmutz J."/>
            <person name="Wang H."/>
            <person name="Percifield R."/>
            <person name="Hawkins J."/>
            <person name="Pontaroli A.C."/>
            <person name="Estep M."/>
            <person name="Feng L."/>
            <person name="Vaughn J.N."/>
            <person name="Grimwood J."/>
            <person name="Jenkins J."/>
            <person name="Barry K."/>
            <person name="Lindquist E."/>
            <person name="Hellsten U."/>
            <person name="Deshpande S."/>
            <person name="Wang X."/>
            <person name="Wu X."/>
            <person name="Mitros T."/>
            <person name="Triplett J."/>
            <person name="Yang X."/>
            <person name="Ye C.Y."/>
            <person name="Mauro-Herrera M."/>
            <person name="Wang L."/>
            <person name="Li P."/>
            <person name="Sharma M."/>
            <person name="Sharma R."/>
            <person name="Ronald P.C."/>
            <person name="Panaud O."/>
            <person name="Kellogg E.A."/>
            <person name="Brutnell T.P."/>
            <person name="Doust A.N."/>
            <person name="Tuskan G.A."/>
            <person name="Rokhsar D."/>
            <person name="Devos K.M."/>
        </authorList>
    </citation>
    <scope>NUCLEOTIDE SEQUENCE [LARGE SCALE GENOMIC DNA]</scope>
    <source>
        <strain evidence="2">cv. Yugu1</strain>
    </source>
</reference>
<dbReference type="Gramene" id="KQL08601">
    <property type="protein sequence ID" value="KQL08601"/>
    <property type="gene ID" value="SETIT_004163mg"/>
</dbReference>
<evidence type="ECO:0000313" key="2">
    <source>
        <dbReference type="Proteomes" id="UP000004995"/>
    </source>
</evidence>
<dbReference type="AlphaFoldDB" id="K3XQH7"/>
<reference evidence="1" key="2">
    <citation type="submission" date="2018-08" db="UniProtKB">
        <authorList>
            <consortium name="EnsemblPlants"/>
        </authorList>
    </citation>
    <scope>IDENTIFICATION</scope>
    <source>
        <strain evidence="1">Yugu1</strain>
    </source>
</reference>